<dbReference type="GO" id="GO:0004715">
    <property type="term" value="F:non-membrane spanning protein tyrosine kinase activity"/>
    <property type="evidence" value="ECO:0007669"/>
    <property type="project" value="UniProtKB-EC"/>
</dbReference>
<gene>
    <name evidence="10" type="primary">ywqD_2</name>
    <name evidence="10" type="ORF">CLMAG_47450</name>
</gene>
<dbReference type="InterPro" id="IPR050445">
    <property type="entry name" value="Bact_polysacc_biosynth/exp"/>
</dbReference>
<protein>
    <recommendedName>
        <fullName evidence="2">non-specific protein-tyrosine kinase</fullName>
        <ecNumber evidence="2">2.7.10.2</ecNumber>
    </recommendedName>
</protein>
<evidence type="ECO:0000256" key="6">
    <source>
        <dbReference type="ARBA" id="ARBA00022840"/>
    </source>
</evidence>
<dbReference type="OrthoDB" id="9794577at2"/>
<dbReference type="FunFam" id="3.40.50.300:FF:000527">
    <property type="entry name" value="Tyrosine-protein kinase etk"/>
    <property type="match status" value="1"/>
</dbReference>
<dbReference type="InterPro" id="IPR025669">
    <property type="entry name" value="AAA_dom"/>
</dbReference>
<evidence type="ECO:0000256" key="7">
    <source>
        <dbReference type="ARBA" id="ARBA00023137"/>
    </source>
</evidence>
<evidence type="ECO:0000256" key="4">
    <source>
        <dbReference type="ARBA" id="ARBA00022741"/>
    </source>
</evidence>
<organism evidence="10 11">
    <name type="scientific">Clostridium magnum DSM 2767</name>
    <dbReference type="NCBI Taxonomy" id="1121326"/>
    <lineage>
        <taxon>Bacteria</taxon>
        <taxon>Bacillati</taxon>
        <taxon>Bacillota</taxon>
        <taxon>Clostridia</taxon>
        <taxon>Eubacteriales</taxon>
        <taxon>Clostridiaceae</taxon>
        <taxon>Clostridium</taxon>
    </lineage>
</organism>
<evidence type="ECO:0000256" key="1">
    <source>
        <dbReference type="ARBA" id="ARBA00007316"/>
    </source>
</evidence>
<dbReference type="InterPro" id="IPR005702">
    <property type="entry name" value="Wzc-like_C"/>
</dbReference>
<evidence type="ECO:0000256" key="5">
    <source>
        <dbReference type="ARBA" id="ARBA00022777"/>
    </source>
</evidence>
<comment type="similarity">
    <text evidence="1">Belongs to the CpsD/CapB family.</text>
</comment>
<keyword evidence="7" id="KW-0829">Tyrosine-protein kinase</keyword>
<comment type="catalytic activity">
    <reaction evidence="8">
        <text>L-tyrosyl-[protein] + ATP = O-phospho-L-tyrosyl-[protein] + ADP + H(+)</text>
        <dbReference type="Rhea" id="RHEA:10596"/>
        <dbReference type="Rhea" id="RHEA-COMP:10136"/>
        <dbReference type="Rhea" id="RHEA-COMP:20101"/>
        <dbReference type="ChEBI" id="CHEBI:15378"/>
        <dbReference type="ChEBI" id="CHEBI:30616"/>
        <dbReference type="ChEBI" id="CHEBI:46858"/>
        <dbReference type="ChEBI" id="CHEBI:61978"/>
        <dbReference type="ChEBI" id="CHEBI:456216"/>
        <dbReference type="EC" id="2.7.10.2"/>
    </reaction>
</comment>
<dbReference type="Pfam" id="PF13614">
    <property type="entry name" value="AAA_31"/>
    <property type="match status" value="1"/>
</dbReference>
<dbReference type="GO" id="GO:0042802">
    <property type="term" value="F:identical protein binding"/>
    <property type="evidence" value="ECO:0007669"/>
    <property type="project" value="UniProtKB-ARBA"/>
</dbReference>
<keyword evidence="5 10" id="KW-0418">Kinase</keyword>
<name>A0A162RDJ9_9CLOT</name>
<evidence type="ECO:0000256" key="8">
    <source>
        <dbReference type="ARBA" id="ARBA00051245"/>
    </source>
</evidence>
<dbReference type="InterPro" id="IPR027417">
    <property type="entry name" value="P-loop_NTPase"/>
</dbReference>
<comment type="caution">
    <text evidence="10">The sequence shown here is derived from an EMBL/GenBank/DDBJ whole genome shotgun (WGS) entry which is preliminary data.</text>
</comment>
<dbReference type="CDD" id="cd05387">
    <property type="entry name" value="BY-kinase"/>
    <property type="match status" value="1"/>
</dbReference>
<feature type="domain" description="AAA" evidence="9">
    <location>
        <begin position="39"/>
        <end position="176"/>
    </location>
</feature>
<dbReference type="GO" id="GO:0005524">
    <property type="term" value="F:ATP binding"/>
    <property type="evidence" value="ECO:0007669"/>
    <property type="project" value="UniProtKB-KW"/>
</dbReference>
<keyword evidence="6" id="KW-0067">ATP-binding</keyword>
<proteinExistence type="inferred from homology"/>
<dbReference type="Proteomes" id="UP000076603">
    <property type="component" value="Unassembled WGS sequence"/>
</dbReference>
<sequence>MENIDIITIKNPRSPIAESYRTLRTNIQFSSFDKKIQTIVITSSGPSEGKSTTSSNLAVVMAQNGNKTILIDCDQRKPKLHKVFLTSNQKGLSDLLVGNSVFEEAVEKTEIENLDILTSGTRPPNPSELLASTKMKNFIENLREKYDCIIIDTPPVIAVTDAQIVSRYADGCLLVVASAQAEREAAMKAKELLVKVDAKIIGVVLNKLDIKEKGYYGYYYTDYSDEGEKKTVKRRSRKNKKQRLSLSFFSRLKKSVN</sequence>
<dbReference type="PANTHER" id="PTHR32309:SF13">
    <property type="entry name" value="FERRIC ENTEROBACTIN TRANSPORT PROTEIN FEPE"/>
    <property type="match status" value="1"/>
</dbReference>
<keyword evidence="4" id="KW-0547">Nucleotide-binding</keyword>
<dbReference type="EC" id="2.7.10.2" evidence="2"/>
<keyword evidence="11" id="KW-1185">Reference proteome</keyword>
<dbReference type="Gene3D" id="3.40.50.300">
    <property type="entry name" value="P-loop containing nucleotide triphosphate hydrolases"/>
    <property type="match status" value="1"/>
</dbReference>
<dbReference type="AlphaFoldDB" id="A0A162RDJ9"/>
<dbReference type="EMBL" id="LWAE01000007">
    <property type="protein sequence ID" value="KZL89747.1"/>
    <property type="molecule type" value="Genomic_DNA"/>
</dbReference>
<keyword evidence="3 10" id="KW-0808">Transferase</keyword>
<dbReference type="PATRIC" id="fig|1121326.3.peg.4812"/>
<dbReference type="STRING" id="1121326.CLMAG_47450"/>
<evidence type="ECO:0000313" key="11">
    <source>
        <dbReference type="Proteomes" id="UP000076603"/>
    </source>
</evidence>
<dbReference type="SUPFAM" id="SSF52540">
    <property type="entry name" value="P-loop containing nucleoside triphosphate hydrolases"/>
    <property type="match status" value="1"/>
</dbReference>
<evidence type="ECO:0000313" key="10">
    <source>
        <dbReference type="EMBL" id="KZL89747.1"/>
    </source>
</evidence>
<reference evidence="10 11" key="1">
    <citation type="submission" date="2016-04" db="EMBL/GenBank/DDBJ databases">
        <title>Genome sequence of Clostridium magnum DSM 2767.</title>
        <authorList>
            <person name="Poehlein A."/>
            <person name="Uhlig R."/>
            <person name="Fischer R."/>
            <person name="Bahl H."/>
            <person name="Daniel R."/>
        </authorList>
    </citation>
    <scope>NUCLEOTIDE SEQUENCE [LARGE SCALE GENOMIC DNA]</scope>
    <source>
        <strain evidence="10 11">DSM 2767</strain>
    </source>
</reference>
<accession>A0A162RDJ9</accession>
<evidence type="ECO:0000256" key="2">
    <source>
        <dbReference type="ARBA" id="ARBA00011903"/>
    </source>
</evidence>
<evidence type="ECO:0000259" key="9">
    <source>
        <dbReference type="Pfam" id="PF13614"/>
    </source>
</evidence>
<evidence type="ECO:0000256" key="3">
    <source>
        <dbReference type="ARBA" id="ARBA00022679"/>
    </source>
</evidence>
<dbReference type="NCBIfam" id="TIGR01007">
    <property type="entry name" value="eps_fam"/>
    <property type="match status" value="1"/>
</dbReference>
<dbReference type="PANTHER" id="PTHR32309">
    <property type="entry name" value="TYROSINE-PROTEIN KINASE"/>
    <property type="match status" value="1"/>
</dbReference>
<dbReference type="GO" id="GO:0005886">
    <property type="term" value="C:plasma membrane"/>
    <property type="evidence" value="ECO:0007669"/>
    <property type="project" value="TreeGrafter"/>
</dbReference>